<keyword evidence="3" id="KW-0285">Flavoprotein</keyword>
<evidence type="ECO:0000256" key="10">
    <source>
        <dbReference type="SAM" id="Phobius"/>
    </source>
</evidence>
<feature type="transmembrane region" description="Helical" evidence="10">
    <location>
        <begin position="181"/>
        <end position="198"/>
    </location>
</feature>
<name>A0A0P9GQ62_9BACL</name>
<feature type="region of interest" description="Disordered" evidence="9">
    <location>
        <begin position="1"/>
        <end position="26"/>
    </location>
</feature>
<evidence type="ECO:0000256" key="6">
    <source>
        <dbReference type="ARBA" id="ARBA00022967"/>
    </source>
</evidence>
<feature type="transmembrane region" description="Helical" evidence="10">
    <location>
        <begin position="247"/>
        <end position="274"/>
    </location>
</feature>
<keyword evidence="1" id="KW-0813">Transport</keyword>
<dbReference type="STRING" id="471514.AN477_15335"/>
<dbReference type="Proteomes" id="UP000050482">
    <property type="component" value="Unassembled WGS sequence"/>
</dbReference>
<keyword evidence="12" id="KW-1185">Reference proteome</keyword>
<dbReference type="AlphaFoldDB" id="A0A0P9GQ62"/>
<evidence type="ECO:0000256" key="2">
    <source>
        <dbReference type="ARBA" id="ARBA00022553"/>
    </source>
</evidence>
<evidence type="ECO:0000256" key="9">
    <source>
        <dbReference type="SAM" id="MobiDB-lite"/>
    </source>
</evidence>
<keyword evidence="8 10" id="KW-0472">Membrane</keyword>
<protein>
    <submittedName>
        <fullName evidence="11">Uncharacterized protein</fullName>
    </submittedName>
</protein>
<dbReference type="Pfam" id="PF03116">
    <property type="entry name" value="NQR2_RnfD_RnfE"/>
    <property type="match status" value="1"/>
</dbReference>
<accession>A0A0P9GQ62</accession>
<comment type="caution">
    <text evidence="11">The sequence shown here is derived from an EMBL/GenBank/DDBJ whole genome shotgun (WGS) entry which is preliminary data.</text>
</comment>
<dbReference type="GO" id="GO:0055085">
    <property type="term" value="P:transmembrane transport"/>
    <property type="evidence" value="ECO:0007669"/>
    <property type="project" value="InterPro"/>
</dbReference>
<dbReference type="PANTHER" id="PTHR30578:SF1">
    <property type="entry name" value="NA(+)-TRANSLOCATING NADH-QUINONE REDUCTASE SUBUNIT B"/>
    <property type="match status" value="1"/>
</dbReference>
<reference evidence="11 12" key="1">
    <citation type="submission" date="2015-09" db="EMBL/GenBank/DDBJ databases">
        <title>Draft genome sequence of Alicyclobacillus ferrooxydans DSM 22381.</title>
        <authorList>
            <person name="Hemp J."/>
        </authorList>
    </citation>
    <scope>NUCLEOTIDE SEQUENCE [LARGE SCALE GENOMIC DNA]</scope>
    <source>
        <strain evidence="11 12">TC-34</strain>
    </source>
</reference>
<feature type="transmembrane region" description="Helical" evidence="10">
    <location>
        <begin position="158"/>
        <end position="175"/>
    </location>
</feature>
<dbReference type="InterPro" id="IPR004338">
    <property type="entry name" value="NqrB/RnfD"/>
</dbReference>
<proteinExistence type="predicted"/>
<organism evidence="11 12">
    <name type="scientific">Alicyclobacillus ferrooxydans</name>
    <dbReference type="NCBI Taxonomy" id="471514"/>
    <lineage>
        <taxon>Bacteria</taxon>
        <taxon>Bacillati</taxon>
        <taxon>Bacillota</taxon>
        <taxon>Bacilli</taxon>
        <taxon>Bacillales</taxon>
        <taxon>Alicyclobacillaceae</taxon>
        <taxon>Alicyclobacillus</taxon>
    </lineage>
</organism>
<evidence type="ECO:0000256" key="3">
    <source>
        <dbReference type="ARBA" id="ARBA00022630"/>
    </source>
</evidence>
<evidence type="ECO:0000256" key="8">
    <source>
        <dbReference type="ARBA" id="ARBA00023136"/>
    </source>
</evidence>
<gene>
    <name evidence="11" type="ORF">AN477_15335</name>
</gene>
<dbReference type="PANTHER" id="PTHR30578">
    <property type="entry name" value="ELECTRON TRANSPORT COMPLEX PROTEIN RNFD"/>
    <property type="match status" value="1"/>
</dbReference>
<evidence type="ECO:0000313" key="11">
    <source>
        <dbReference type="EMBL" id="KPV42911.1"/>
    </source>
</evidence>
<feature type="transmembrane region" description="Helical" evidence="10">
    <location>
        <begin position="210"/>
        <end position="227"/>
    </location>
</feature>
<evidence type="ECO:0000256" key="5">
    <source>
        <dbReference type="ARBA" id="ARBA00022692"/>
    </source>
</evidence>
<sequence length="309" mass="32833">MHRNQPGATNSTTSTRPTPPPGPLRKFLRTPKGTVMLLLLGLMVVGAIHASDRAGVANIVIAMVTASAIDVVVGLMRKNKRIFPDGGMVTGLIIGLVLSGTVHWPVVVLTSAIAVASKHILKIGRKPIFNPAAFALLLTLFVFHTGQSWWGDLADLPVLFLPLLLIAGVIITSRVNKWPQVFVYLGTYFLILTLAASLHLGNASFTPGDALRVPLVNAALFMSFFMLTDPPTSPGKYAEQVTFSVVAAVVSAAVYLAVGGLAYLLIGLLAANAWRAVGLLRASRANQASAQAYTQNGTEKAKPRNEMFG</sequence>
<dbReference type="PATRIC" id="fig|471514.4.peg.3362"/>
<evidence type="ECO:0000256" key="4">
    <source>
        <dbReference type="ARBA" id="ARBA00022643"/>
    </source>
</evidence>
<keyword evidence="2" id="KW-0597">Phosphoprotein</keyword>
<feature type="transmembrane region" description="Helical" evidence="10">
    <location>
        <begin position="88"/>
        <end position="116"/>
    </location>
</feature>
<keyword evidence="7 10" id="KW-1133">Transmembrane helix</keyword>
<dbReference type="EMBL" id="LJCO01000068">
    <property type="protein sequence ID" value="KPV42911.1"/>
    <property type="molecule type" value="Genomic_DNA"/>
</dbReference>
<dbReference type="GO" id="GO:0005886">
    <property type="term" value="C:plasma membrane"/>
    <property type="evidence" value="ECO:0007669"/>
    <property type="project" value="TreeGrafter"/>
</dbReference>
<evidence type="ECO:0000256" key="7">
    <source>
        <dbReference type="ARBA" id="ARBA00022989"/>
    </source>
</evidence>
<evidence type="ECO:0000256" key="1">
    <source>
        <dbReference type="ARBA" id="ARBA00022448"/>
    </source>
</evidence>
<feature type="transmembrane region" description="Helical" evidence="10">
    <location>
        <begin position="128"/>
        <end position="146"/>
    </location>
</feature>
<keyword evidence="4" id="KW-0288">FMN</keyword>
<keyword evidence="6" id="KW-1278">Translocase</keyword>
<evidence type="ECO:0000313" key="12">
    <source>
        <dbReference type="Proteomes" id="UP000050482"/>
    </source>
</evidence>
<keyword evidence="5 10" id="KW-0812">Transmembrane</keyword>
<feature type="transmembrane region" description="Helical" evidence="10">
    <location>
        <begin position="56"/>
        <end position="76"/>
    </location>
</feature>
<feature type="transmembrane region" description="Helical" evidence="10">
    <location>
        <begin position="33"/>
        <end position="50"/>
    </location>
</feature>